<comment type="similarity">
    <text evidence="1">Belongs to the NAPE-PLD family.</text>
</comment>
<name>A0A9D4DWM5_DREPO</name>
<comment type="catalytic activity">
    <reaction evidence="4">
        <text>N-(5Z,8Z,11Z,14Z-eicosatetraenoyl)-1,2-di-(9Z-octadecenoyl)-sn-glycero-3-phosphoethanolamine + H2O = N-(5Z,8Z,11Z,14Z-eicosatetraenoyl)-ethanolamine + 1,2-di-(9Z-octadecenoyl)-sn-glycero-3-phosphate + H(+)</text>
        <dbReference type="Rhea" id="RHEA:45528"/>
        <dbReference type="ChEBI" id="CHEBI:2700"/>
        <dbReference type="ChEBI" id="CHEBI:15377"/>
        <dbReference type="ChEBI" id="CHEBI:15378"/>
        <dbReference type="ChEBI" id="CHEBI:74546"/>
        <dbReference type="ChEBI" id="CHEBI:85277"/>
    </reaction>
    <physiologicalReaction direction="left-to-right" evidence="4">
        <dbReference type="Rhea" id="RHEA:45529"/>
    </physiologicalReaction>
</comment>
<dbReference type="EC" id="3.1.4.54" evidence="2"/>
<reference evidence="7" key="2">
    <citation type="submission" date="2020-11" db="EMBL/GenBank/DDBJ databases">
        <authorList>
            <person name="McCartney M.A."/>
            <person name="Auch B."/>
            <person name="Kono T."/>
            <person name="Mallez S."/>
            <person name="Becker A."/>
            <person name="Gohl D.M."/>
            <person name="Silverstein K.A.T."/>
            <person name="Koren S."/>
            <person name="Bechman K.B."/>
            <person name="Herman A."/>
            <person name="Abrahante J.E."/>
            <person name="Garbe J."/>
        </authorList>
    </citation>
    <scope>NUCLEOTIDE SEQUENCE</scope>
    <source>
        <strain evidence="7">Duluth1</strain>
        <tissue evidence="7">Whole animal</tissue>
    </source>
</reference>
<gene>
    <name evidence="7" type="ORF">DPMN_169387</name>
</gene>
<evidence type="ECO:0000313" key="7">
    <source>
        <dbReference type="EMBL" id="KAH3768175.1"/>
    </source>
</evidence>
<proteinExistence type="inferred from homology"/>
<keyword evidence="8" id="KW-1185">Reference proteome</keyword>
<keyword evidence="3" id="KW-0443">Lipid metabolism</keyword>
<dbReference type="InterPro" id="IPR001279">
    <property type="entry name" value="Metallo-B-lactamas"/>
</dbReference>
<keyword evidence="3" id="KW-0442">Lipid degradation</keyword>
<dbReference type="SUPFAM" id="SSF56281">
    <property type="entry name" value="Metallo-hydrolase/oxidoreductase"/>
    <property type="match status" value="1"/>
</dbReference>
<reference evidence="7" key="1">
    <citation type="journal article" date="2019" name="bioRxiv">
        <title>The Genome of the Zebra Mussel, Dreissena polymorpha: A Resource for Invasive Species Research.</title>
        <authorList>
            <person name="McCartney M.A."/>
            <person name="Auch B."/>
            <person name="Kono T."/>
            <person name="Mallez S."/>
            <person name="Zhang Y."/>
            <person name="Obille A."/>
            <person name="Becker A."/>
            <person name="Abrahante J.E."/>
            <person name="Garbe J."/>
            <person name="Badalamenti J.P."/>
            <person name="Herman A."/>
            <person name="Mangelson H."/>
            <person name="Liachko I."/>
            <person name="Sullivan S."/>
            <person name="Sone E.D."/>
            <person name="Koren S."/>
            <person name="Silverstein K.A.T."/>
            <person name="Beckman K.B."/>
            <person name="Gohl D.M."/>
        </authorList>
    </citation>
    <scope>NUCLEOTIDE SEQUENCE</scope>
    <source>
        <strain evidence="7">Duluth1</strain>
        <tissue evidence="7">Whole animal</tissue>
    </source>
</reference>
<sequence length="280" mass="32375">MLVQIEGMTILTDPVLDSFCGPIWPFGYKRYRNASSQVKDIEKLDAVIISHNHYDHLEAKAVREINAKFKDVHWFVAGGTKAWFLAMDVEDKNLTELDWWHGVEFNGVKFICTPSQHWCQRSIFDFNTYLGCSWVVKGPRHSFYFAGDTGYYEDLFKKIGEKYGPFDLAGIPIGAYTPRFITKYRHVNPEEAVKIHVDIRSKMSIGIEWGTFHLTNEHYLEPPHRLKKAMEDRVLNPSNFVCLNIGETWDVGGPREEPQFMKEKGFRCRSPLAPNGANFF</sequence>
<feature type="binding site" evidence="5">
    <location>
        <position position="186"/>
    </location>
    <ligand>
        <name>an N-acyl-1,2-diacyl-sn-glycero-3-phosphoethanolamine</name>
        <dbReference type="ChEBI" id="CHEBI:62537"/>
    </ligand>
</feature>
<feature type="binding site" evidence="5">
    <location>
        <position position="54"/>
    </location>
    <ligand>
        <name>an N-acyl-1,2-diacyl-sn-glycero-3-phosphoethanolamine</name>
        <dbReference type="ChEBI" id="CHEBI:62537"/>
    </ligand>
</feature>
<dbReference type="GO" id="GO:0008270">
    <property type="term" value="F:zinc ion binding"/>
    <property type="evidence" value="ECO:0007669"/>
    <property type="project" value="InterPro"/>
</dbReference>
<evidence type="ECO:0000313" key="8">
    <source>
        <dbReference type="Proteomes" id="UP000828390"/>
    </source>
</evidence>
<comment type="caution">
    <text evidence="7">The sequence shown here is derived from an EMBL/GenBank/DDBJ whole genome shotgun (WGS) entry which is preliminary data.</text>
</comment>
<dbReference type="AlphaFoldDB" id="A0A9D4DWM5"/>
<dbReference type="EMBL" id="JAIWYP010000009">
    <property type="protein sequence ID" value="KAH3768175.1"/>
    <property type="molecule type" value="Genomic_DNA"/>
</dbReference>
<dbReference type="GO" id="GO:0070290">
    <property type="term" value="F:N-acylphosphatidylethanolamine-specific phospholipase D activity"/>
    <property type="evidence" value="ECO:0007669"/>
    <property type="project" value="UniProtKB-EC"/>
</dbReference>
<keyword evidence="3" id="KW-0595">Phospholipid degradation</keyword>
<evidence type="ECO:0000259" key="6">
    <source>
        <dbReference type="Pfam" id="PF12706"/>
    </source>
</evidence>
<dbReference type="Gene3D" id="3.60.15.10">
    <property type="entry name" value="Ribonuclease Z/Hydroxyacylglutathione hydrolase-like"/>
    <property type="match status" value="1"/>
</dbReference>
<feature type="domain" description="Metallo-beta-lactamase" evidence="6">
    <location>
        <begin position="9"/>
        <end position="205"/>
    </location>
</feature>
<keyword evidence="3" id="KW-1208">Phospholipid metabolism</keyword>
<dbReference type="GO" id="GO:0009395">
    <property type="term" value="P:phospholipid catabolic process"/>
    <property type="evidence" value="ECO:0007669"/>
    <property type="project" value="UniProtKB-KW"/>
</dbReference>
<evidence type="ECO:0000256" key="5">
    <source>
        <dbReference type="PIRSR" id="PIRSR038896-50"/>
    </source>
</evidence>
<accession>A0A9D4DWM5</accession>
<dbReference type="PANTHER" id="PTHR15032">
    <property type="entry name" value="N-ACYL-PHOSPHATIDYLETHANOLAMINE-HYDROLYZING PHOSPHOLIPASE D"/>
    <property type="match status" value="1"/>
</dbReference>
<dbReference type="InterPro" id="IPR024884">
    <property type="entry name" value="NAPE-PLD"/>
</dbReference>
<dbReference type="GO" id="GO:0005737">
    <property type="term" value="C:cytoplasm"/>
    <property type="evidence" value="ECO:0007669"/>
    <property type="project" value="TreeGrafter"/>
</dbReference>
<evidence type="ECO:0000256" key="2">
    <source>
        <dbReference type="ARBA" id="ARBA00012279"/>
    </source>
</evidence>
<organism evidence="7 8">
    <name type="scientific">Dreissena polymorpha</name>
    <name type="common">Zebra mussel</name>
    <name type="synonym">Mytilus polymorpha</name>
    <dbReference type="NCBI Taxonomy" id="45954"/>
    <lineage>
        <taxon>Eukaryota</taxon>
        <taxon>Metazoa</taxon>
        <taxon>Spiralia</taxon>
        <taxon>Lophotrochozoa</taxon>
        <taxon>Mollusca</taxon>
        <taxon>Bivalvia</taxon>
        <taxon>Autobranchia</taxon>
        <taxon>Heteroconchia</taxon>
        <taxon>Euheterodonta</taxon>
        <taxon>Imparidentia</taxon>
        <taxon>Neoheterodontei</taxon>
        <taxon>Myida</taxon>
        <taxon>Dreissenoidea</taxon>
        <taxon>Dreissenidae</taxon>
        <taxon>Dreissena</taxon>
    </lineage>
</organism>
<dbReference type="Pfam" id="PF12706">
    <property type="entry name" value="Lactamase_B_2"/>
    <property type="match status" value="1"/>
</dbReference>
<dbReference type="PANTHER" id="PTHR15032:SF4">
    <property type="entry name" value="N-ACYL-PHOSPHATIDYLETHANOLAMINE-HYDROLYZING PHOSPHOLIPASE D"/>
    <property type="match status" value="1"/>
</dbReference>
<evidence type="ECO:0000256" key="4">
    <source>
        <dbReference type="ARBA" id="ARBA00048025"/>
    </source>
</evidence>
<dbReference type="PIRSF" id="PIRSF038896">
    <property type="entry name" value="NAPE-PLD"/>
    <property type="match status" value="1"/>
</dbReference>
<dbReference type="Proteomes" id="UP000828390">
    <property type="component" value="Unassembled WGS sequence"/>
</dbReference>
<dbReference type="InterPro" id="IPR036866">
    <property type="entry name" value="RibonucZ/Hydroxyglut_hydro"/>
</dbReference>
<evidence type="ECO:0000256" key="1">
    <source>
        <dbReference type="ARBA" id="ARBA00010127"/>
    </source>
</evidence>
<protein>
    <recommendedName>
        <fullName evidence="2">N-acetylphosphatidylethanolamine-hydrolyzing phospholipase D</fullName>
        <ecNumber evidence="2">3.1.4.54</ecNumber>
    </recommendedName>
</protein>
<evidence type="ECO:0000256" key="3">
    <source>
        <dbReference type="ARBA" id="ARBA00022668"/>
    </source>
</evidence>